<protein>
    <submittedName>
        <fullName evidence="2">Flagellar biosynthesis protein FlhF</fullName>
    </submittedName>
</protein>
<reference evidence="2 3" key="1">
    <citation type="submission" date="2020-04" db="EMBL/GenBank/DDBJ databases">
        <title>Whole-genome sequencing of Vibrio spp. from China reveals different genetic environments of blaCTX-M-14 among diverse lineages.</title>
        <authorList>
            <person name="Zheng Z."/>
            <person name="Ye L."/>
            <person name="Chen S."/>
        </authorList>
    </citation>
    <scope>NUCLEOTIDE SEQUENCE [LARGE SCALE GENOMIC DNA]</scope>
    <source>
        <strain evidence="2 3">Vb0551</strain>
    </source>
</reference>
<feature type="region of interest" description="Disordered" evidence="1">
    <location>
        <begin position="1"/>
        <end position="21"/>
    </location>
</feature>
<comment type="caution">
    <text evidence="2">The sequence shown here is derived from an EMBL/GenBank/DDBJ whole genome shotgun (WGS) entry which is preliminary data.</text>
</comment>
<evidence type="ECO:0000313" key="3">
    <source>
        <dbReference type="Proteomes" id="UP000518904"/>
    </source>
</evidence>
<dbReference type="Proteomes" id="UP000518904">
    <property type="component" value="Unassembled WGS sequence"/>
</dbReference>
<feature type="non-terminal residue" evidence="2">
    <location>
        <position position="1"/>
    </location>
</feature>
<feature type="compositionally biased region" description="Polar residues" evidence="1">
    <location>
        <begin position="7"/>
        <end position="21"/>
    </location>
</feature>
<name>A0A7Y0SJ93_VIBPH</name>
<keyword evidence="2" id="KW-0969">Cilium</keyword>
<feature type="non-terminal residue" evidence="2">
    <location>
        <position position="79"/>
    </location>
</feature>
<keyword evidence="2" id="KW-0966">Cell projection</keyword>
<organism evidence="2 3">
    <name type="scientific">Vibrio parahaemolyticus</name>
    <dbReference type="NCBI Taxonomy" id="670"/>
    <lineage>
        <taxon>Bacteria</taxon>
        <taxon>Pseudomonadati</taxon>
        <taxon>Pseudomonadota</taxon>
        <taxon>Gammaproteobacteria</taxon>
        <taxon>Vibrionales</taxon>
        <taxon>Vibrionaceae</taxon>
        <taxon>Vibrio</taxon>
    </lineage>
</organism>
<feature type="region of interest" description="Disordered" evidence="1">
    <location>
        <begin position="55"/>
        <end position="79"/>
    </location>
</feature>
<proteinExistence type="predicted"/>
<dbReference type="EMBL" id="JABCLB010001731">
    <property type="protein sequence ID" value="NMU84425.1"/>
    <property type="molecule type" value="Genomic_DNA"/>
</dbReference>
<gene>
    <name evidence="2" type="ORF">HKB16_16250</name>
</gene>
<accession>A0A7Y0SJ93</accession>
<evidence type="ECO:0000313" key="2">
    <source>
        <dbReference type="EMBL" id="NMU84425.1"/>
    </source>
</evidence>
<dbReference type="AlphaFoldDB" id="A0A7Y0SJ93"/>
<sequence length="79" mass="8751">LDEDKISLNSNNSNNEKTGSMTQRFANMLKQYSGGAADADDHVAENEDSLSALLQRQNKHRDGYNQEKPAPYQPDSPLA</sequence>
<evidence type="ECO:0000256" key="1">
    <source>
        <dbReference type="SAM" id="MobiDB-lite"/>
    </source>
</evidence>
<keyword evidence="2" id="KW-0282">Flagellum</keyword>